<protein>
    <recommendedName>
        <fullName evidence="7">ABC3 transporter permease C-terminal domain-containing protein</fullName>
    </recommendedName>
</protein>
<feature type="transmembrane region" description="Helical" evidence="6">
    <location>
        <begin position="537"/>
        <end position="559"/>
    </location>
</feature>
<evidence type="ECO:0000256" key="5">
    <source>
        <dbReference type="ARBA" id="ARBA00023136"/>
    </source>
</evidence>
<proteinExistence type="predicted"/>
<feature type="domain" description="ABC3 transporter permease C-terminal" evidence="7">
    <location>
        <begin position="449"/>
        <end position="568"/>
    </location>
</feature>
<sequence length="1129" mass="126611">MGLVGGWFTVYNGLLSAVHYVLSSFRKNKKSLFVGVFTVFVSVCFLYILQNVVELVPAVFMRISEIQVGEGDILLQPRESIFLNYTQISEKLDKNCKTCKNNYPRWLMWGSVVNGNQTVDGILNVYNSELEEKNNIGRGWKYDPLEKDQFVISGGAARKIGLQIGQEVNMVVSLPEIVRYLGLNMEDILPDLIGVEQNVNIPIPLKFIDPNNTQNGKYIITQLYEIEKILNQTGENIFTSLYINGINMYVTEAFNLYVIDKSSPDPYNKLIIENNAILVSVRLNINYSDPELLASMTSSRKMIIKGIAESPGGKYSNLIGNVISIDQREAEILLKKIFENIINYEIKKVTVKLNQYHIPTAIILNLINNLFGTFEFDLNAQTTQIYVQMKDRNKAYFDGDKLMKKIIVETTDEIAQILGLKSSITLTAPLSIVVSVFNYLMYLLKEIFNFIVIVFAFMGGLLIYSLLITDVESKTYEFGMLRALGLLKSLLIEILVVESTTFSILGVVIGLILGYSLSLIANFLITSLADLPMIYTPSWTSIVIPLLIGFIVPLISNIIPIKKALSKTLRNSLDLYHSTVNEVNVTIKKIKSIGVRPSLIIISLVMIIASFITYYVIPMSLLQMKLDILFICFLLVLLSFLAGLCLLSQIIQPFIQSLITYIIITPFQSATQSIVLKNLNSHSPRNKKTALMLTVVISFILFAGAVFSLSESTIINEVKLNSGADIRVKTSNSLNVTQLENYLKNEPKVIDYSFETSPISDIAGKKSSTYISNLAMYPMDSVKYIAVDEHFVNTVYNELLTPVKADPIIKYNKVNGVPDVLTSLYDSPRVRTSDLPQCFPLNKNIINKQKIPDTSYFYNNYTDAIIAEGIREEDSIHIADNVRIKIVSNSHSLFYLGKVRATIKSMPGQRFSSFYTVASKSPIIISIPQMKEILQTQQSLFNTSSDITYPILYVKVQPGSSEYVTQNIRTLVYDIKAVVTDTSSSVKSIQSSIGILQIFFVIVSLIALLLCFFVMLLSFTSNVYENSWEFAVLRALGLSSIKMVLIYIYESLCITFSSIILGSLIGIGVASLVNLQFILFLQLPYNFSFPWLNAIIVYVLSIVVSITSSFIPSWGLTRKPISNVLKGQL</sequence>
<feature type="transmembrane region" description="Helical" evidence="6">
    <location>
        <begin position="690"/>
        <end position="709"/>
    </location>
</feature>
<dbReference type="PANTHER" id="PTHR32522">
    <property type="match status" value="1"/>
</dbReference>
<keyword evidence="3 6" id="KW-0812">Transmembrane</keyword>
<accession>A0ABQ0DR19</accession>
<keyword evidence="2" id="KW-1003">Cell membrane</keyword>
<keyword evidence="4 6" id="KW-1133">Transmembrane helix</keyword>
<organism evidence="8 9">
    <name type="scientific">Entamoeba nuttalli</name>
    <dbReference type="NCBI Taxonomy" id="412467"/>
    <lineage>
        <taxon>Eukaryota</taxon>
        <taxon>Amoebozoa</taxon>
        <taxon>Evosea</taxon>
        <taxon>Archamoebae</taxon>
        <taxon>Mastigamoebida</taxon>
        <taxon>Entamoebidae</taxon>
        <taxon>Entamoeba</taxon>
    </lineage>
</organism>
<dbReference type="InterPro" id="IPR003838">
    <property type="entry name" value="ABC3_permease_C"/>
</dbReference>
<dbReference type="EMBL" id="BAAFRS010000248">
    <property type="protein sequence ID" value="GAB1225304.1"/>
    <property type="molecule type" value="Genomic_DNA"/>
</dbReference>
<comment type="subcellular location">
    <subcellularLocation>
        <location evidence="1">Cell membrane</location>
        <topology evidence="1">Multi-pass membrane protein</topology>
    </subcellularLocation>
</comment>
<evidence type="ECO:0000313" key="9">
    <source>
        <dbReference type="Proteomes" id="UP001628156"/>
    </source>
</evidence>
<feature type="transmembrane region" description="Helical" evidence="6">
    <location>
        <begin position="6"/>
        <end position="25"/>
    </location>
</feature>
<reference evidence="8 9" key="1">
    <citation type="journal article" date="2019" name="PLoS Negl. Trop. Dis.">
        <title>Whole genome sequencing of Entamoeba nuttalli reveals mammalian host-related molecular signatures and a novel octapeptide-repeat surface protein.</title>
        <authorList>
            <person name="Tanaka M."/>
            <person name="Makiuchi T."/>
            <person name="Komiyama T."/>
            <person name="Shiina T."/>
            <person name="Osaki K."/>
            <person name="Tachibana H."/>
        </authorList>
    </citation>
    <scope>NUCLEOTIDE SEQUENCE [LARGE SCALE GENOMIC DNA]</scope>
    <source>
        <strain evidence="8 9">P19-061405</strain>
    </source>
</reference>
<feature type="transmembrane region" description="Helical" evidence="6">
    <location>
        <begin position="479"/>
        <end position="497"/>
    </location>
</feature>
<keyword evidence="5 6" id="KW-0472">Membrane</keyword>
<evidence type="ECO:0000256" key="4">
    <source>
        <dbReference type="ARBA" id="ARBA00022989"/>
    </source>
</evidence>
<evidence type="ECO:0000256" key="6">
    <source>
        <dbReference type="SAM" id="Phobius"/>
    </source>
</evidence>
<evidence type="ECO:0000256" key="1">
    <source>
        <dbReference type="ARBA" id="ARBA00004651"/>
    </source>
</evidence>
<feature type="transmembrane region" description="Helical" evidence="6">
    <location>
        <begin position="628"/>
        <end position="647"/>
    </location>
</feature>
<feature type="transmembrane region" description="Helical" evidence="6">
    <location>
        <begin position="32"/>
        <end position="49"/>
    </location>
</feature>
<dbReference type="Pfam" id="PF02687">
    <property type="entry name" value="FtsX"/>
    <property type="match status" value="2"/>
</dbReference>
<gene>
    <name evidence="8" type="ORF">ENUP19_0248G0078</name>
</gene>
<feature type="transmembrane region" description="Helical" evidence="6">
    <location>
        <begin position="1061"/>
        <end position="1083"/>
    </location>
</feature>
<evidence type="ECO:0000256" key="2">
    <source>
        <dbReference type="ARBA" id="ARBA00022475"/>
    </source>
</evidence>
<comment type="caution">
    <text evidence="8">The sequence shown here is derived from an EMBL/GenBank/DDBJ whole genome shotgun (WGS) entry which is preliminary data.</text>
</comment>
<feature type="transmembrane region" description="Helical" evidence="6">
    <location>
        <begin position="598"/>
        <end position="616"/>
    </location>
</feature>
<feature type="transmembrane region" description="Helical" evidence="6">
    <location>
        <begin position="504"/>
        <end position="525"/>
    </location>
</feature>
<keyword evidence="9" id="KW-1185">Reference proteome</keyword>
<dbReference type="Proteomes" id="UP001628156">
    <property type="component" value="Unassembled WGS sequence"/>
</dbReference>
<feature type="transmembrane region" description="Helical" evidence="6">
    <location>
        <begin position="1031"/>
        <end position="1049"/>
    </location>
</feature>
<name>A0ABQ0DR19_9EUKA</name>
<evidence type="ECO:0000256" key="3">
    <source>
        <dbReference type="ARBA" id="ARBA00022692"/>
    </source>
</evidence>
<feature type="transmembrane region" description="Helical" evidence="6">
    <location>
        <begin position="993"/>
        <end position="1019"/>
    </location>
</feature>
<feature type="domain" description="ABC3 transporter permease C-terminal" evidence="7">
    <location>
        <begin position="1002"/>
        <end position="1120"/>
    </location>
</feature>
<feature type="transmembrane region" description="Helical" evidence="6">
    <location>
        <begin position="1095"/>
        <end position="1116"/>
    </location>
</feature>
<evidence type="ECO:0000313" key="8">
    <source>
        <dbReference type="EMBL" id="GAB1225304.1"/>
    </source>
</evidence>
<feature type="transmembrane region" description="Helical" evidence="6">
    <location>
        <begin position="447"/>
        <end position="467"/>
    </location>
</feature>
<evidence type="ECO:0000259" key="7">
    <source>
        <dbReference type="Pfam" id="PF02687"/>
    </source>
</evidence>
<feature type="transmembrane region" description="Helical" evidence="6">
    <location>
        <begin position="654"/>
        <end position="670"/>
    </location>
</feature>
<dbReference type="PANTHER" id="PTHR32522:SF5">
    <property type="entry name" value="ABC3 TRANSPORTER PERMEASE PROTEIN DOMAIN-CONTAINING PROTEIN"/>
    <property type="match status" value="1"/>
</dbReference>
<feature type="transmembrane region" description="Helical" evidence="6">
    <location>
        <begin position="418"/>
        <end position="440"/>
    </location>
</feature>